<dbReference type="PANTHER" id="PTHR43210">
    <property type="entry name" value="DETHIOBIOTIN SYNTHETASE"/>
    <property type="match status" value="1"/>
</dbReference>
<keyword evidence="3" id="KW-1185">Reference proteome</keyword>
<dbReference type="InterPro" id="IPR004472">
    <property type="entry name" value="DTB_synth_BioD"/>
</dbReference>
<proteinExistence type="inferred from homology"/>
<feature type="binding site" evidence="1">
    <location>
        <begin position="187"/>
        <end position="189"/>
    </location>
    <ligand>
        <name>ATP</name>
        <dbReference type="ChEBI" id="CHEBI:30616"/>
    </ligand>
</feature>
<comment type="subunit">
    <text evidence="1">Homodimer.</text>
</comment>
<dbReference type="Pfam" id="PF13500">
    <property type="entry name" value="AAA_26"/>
    <property type="match status" value="1"/>
</dbReference>
<evidence type="ECO:0000313" key="3">
    <source>
        <dbReference type="Proteomes" id="UP000812270"/>
    </source>
</evidence>
<accession>A0A9E2W8N8</accession>
<dbReference type="AlphaFoldDB" id="A0A9E2W8N8"/>
<feature type="binding site" evidence="1">
    <location>
        <position position="16"/>
    </location>
    <ligand>
        <name>Mg(2+)</name>
        <dbReference type="ChEBI" id="CHEBI:18420"/>
    </ligand>
</feature>
<gene>
    <name evidence="1 2" type="primary">bioD</name>
    <name evidence="2" type="ORF">KTO63_14850</name>
</gene>
<comment type="subcellular location">
    <subcellularLocation>
        <location evidence="1">Cytoplasm</location>
    </subcellularLocation>
</comment>
<dbReference type="PANTHER" id="PTHR43210:SF5">
    <property type="entry name" value="DETHIOBIOTIN SYNTHETASE"/>
    <property type="match status" value="1"/>
</dbReference>
<feature type="binding site" evidence="1">
    <location>
        <position position="104"/>
    </location>
    <ligand>
        <name>Mg(2+)</name>
        <dbReference type="ChEBI" id="CHEBI:18420"/>
    </ligand>
</feature>
<keyword evidence="1" id="KW-0479">Metal-binding</keyword>
<dbReference type="GO" id="GO:0005524">
    <property type="term" value="F:ATP binding"/>
    <property type="evidence" value="ECO:0007669"/>
    <property type="project" value="UniProtKB-UniRule"/>
</dbReference>
<keyword evidence="1" id="KW-0460">Magnesium</keyword>
<reference evidence="2" key="1">
    <citation type="submission" date="2021-06" db="EMBL/GenBank/DDBJ databases">
        <authorList>
            <person name="Huq M.A."/>
        </authorList>
    </citation>
    <scope>NUCLEOTIDE SEQUENCE</scope>
    <source>
        <strain evidence="2">MAH-26</strain>
    </source>
</reference>
<sequence length="212" mass="23263">MHPVFITGIGTGIGKTLVSAIVTEALQADYWKPVQAGFDDGTDTGWIQERISNSKTIFHKEAYKLALPASPHIAAKDENVRISLDVIADAYKALPAANEYVVIEGAGGIFVPLNEDEFVIDLIAKLRAKVILVSRNYLGSINHSILTAEACKARNLDVAGWIFNDQYMHYESEIARWSGYPSLSSVPFTENPDKAFVQQQAVILRSALQNAL</sequence>
<dbReference type="NCBIfam" id="TIGR00347">
    <property type="entry name" value="bioD"/>
    <property type="match status" value="1"/>
</dbReference>
<evidence type="ECO:0000256" key="1">
    <source>
        <dbReference type="HAMAP-Rule" id="MF_00336"/>
    </source>
</evidence>
<dbReference type="CDD" id="cd03109">
    <property type="entry name" value="DTBS"/>
    <property type="match status" value="1"/>
</dbReference>
<comment type="caution">
    <text evidence="1">Lacks conserved residue(s) required for the propagation of feature annotation.</text>
</comment>
<dbReference type="Proteomes" id="UP000812270">
    <property type="component" value="Unassembled WGS sequence"/>
</dbReference>
<dbReference type="GO" id="GO:0000287">
    <property type="term" value="F:magnesium ion binding"/>
    <property type="evidence" value="ECO:0007669"/>
    <property type="project" value="UniProtKB-UniRule"/>
</dbReference>
<feature type="binding site" evidence="1">
    <location>
        <begin position="12"/>
        <end position="17"/>
    </location>
    <ligand>
        <name>ATP</name>
        <dbReference type="ChEBI" id="CHEBI:30616"/>
    </ligand>
</feature>
<keyword evidence="1" id="KW-0093">Biotin biosynthesis</keyword>
<comment type="cofactor">
    <cofactor evidence="1">
        <name>Mg(2+)</name>
        <dbReference type="ChEBI" id="CHEBI:18420"/>
    </cofactor>
</comment>
<keyword evidence="1" id="KW-0963">Cytoplasm</keyword>
<feature type="binding site" evidence="1">
    <location>
        <begin position="104"/>
        <end position="107"/>
    </location>
    <ligand>
        <name>ATP</name>
        <dbReference type="ChEBI" id="CHEBI:30616"/>
    </ligand>
</feature>
<comment type="function">
    <text evidence="1">Catalyzes a mechanistically unusual reaction, the ATP-dependent insertion of CO2 between the N7 and N8 nitrogen atoms of 7,8-diaminopelargonic acid (DAPA, also called 7,8-diammoniononanoate) to form a ureido ring.</text>
</comment>
<keyword evidence="1" id="KW-0547">Nucleotide-binding</keyword>
<keyword evidence="1" id="KW-0067">ATP-binding</keyword>
<organism evidence="2 3">
    <name type="scientific">Pinibacter aurantiacus</name>
    <dbReference type="NCBI Taxonomy" id="2851599"/>
    <lineage>
        <taxon>Bacteria</taxon>
        <taxon>Pseudomonadati</taxon>
        <taxon>Bacteroidota</taxon>
        <taxon>Chitinophagia</taxon>
        <taxon>Chitinophagales</taxon>
        <taxon>Chitinophagaceae</taxon>
        <taxon>Pinibacter</taxon>
    </lineage>
</organism>
<feature type="binding site" evidence="1">
    <location>
        <position position="43"/>
    </location>
    <ligand>
        <name>Mg(2+)</name>
        <dbReference type="ChEBI" id="CHEBI:18420"/>
    </ligand>
</feature>
<comment type="caution">
    <text evidence="2">The sequence shown here is derived from an EMBL/GenBank/DDBJ whole genome shotgun (WGS) entry which is preliminary data.</text>
</comment>
<feature type="active site" evidence="1">
    <location>
        <position position="32"/>
    </location>
</feature>
<dbReference type="EMBL" id="JAHSPG010000012">
    <property type="protein sequence ID" value="MBV4358442.1"/>
    <property type="molecule type" value="Genomic_DNA"/>
</dbReference>
<feature type="binding site" evidence="1">
    <location>
        <begin position="164"/>
        <end position="165"/>
    </location>
    <ligand>
        <name>ATP</name>
        <dbReference type="ChEBI" id="CHEBI:30616"/>
    </ligand>
</feature>
<keyword evidence="1 2" id="KW-0436">Ligase</keyword>
<feature type="binding site" evidence="1">
    <location>
        <position position="43"/>
    </location>
    <ligand>
        <name>ATP</name>
        <dbReference type="ChEBI" id="CHEBI:30616"/>
    </ligand>
</feature>
<evidence type="ECO:0000313" key="2">
    <source>
        <dbReference type="EMBL" id="MBV4358442.1"/>
    </source>
</evidence>
<dbReference type="GO" id="GO:0005829">
    <property type="term" value="C:cytosol"/>
    <property type="evidence" value="ECO:0007669"/>
    <property type="project" value="TreeGrafter"/>
</dbReference>
<comment type="pathway">
    <text evidence="1">Cofactor biosynthesis; biotin biosynthesis; biotin from 7,8-diaminononanoate: step 1/2.</text>
</comment>
<dbReference type="RefSeq" id="WP_217792121.1">
    <property type="nucleotide sequence ID" value="NZ_JAHSPG010000012.1"/>
</dbReference>
<dbReference type="EC" id="6.3.3.3" evidence="1"/>
<dbReference type="PIRSF" id="PIRSF006755">
    <property type="entry name" value="DTB_synth"/>
    <property type="match status" value="1"/>
</dbReference>
<dbReference type="GO" id="GO:0009102">
    <property type="term" value="P:biotin biosynthetic process"/>
    <property type="evidence" value="ECO:0007669"/>
    <property type="project" value="UniProtKB-UniRule"/>
</dbReference>
<dbReference type="GO" id="GO:0004141">
    <property type="term" value="F:dethiobiotin synthase activity"/>
    <property type="evidence" value="ECO:0007669"/>
    <property type="project" value="UniProtKB-UniRule"/>
</dbReference>
<comment type="similarity">
    <text evidence="1">Belongs to the dethiobiotin synthetase family.</text>
</comment>
<dbReference type="HAMAP" id="MF_00336">
    <property type="entry name" value="BioD"/>
    <property type="match status" value="1"/>
</dbReference>
<name>A0A9E2W8N8_9BACT</name>
<protein>
    <recommendedName>
        <fullName evidence="1">ATP-dependent dethiobiotin synthetase BioD</fullName>
        <ecNumber evidence="1">6.3.3.3</ecNumber>
    </recommendedName>
    <alternativeName>
        <fullName evidence="1">DTB synthetase</fullName>
        <shortName evidence="1">DTBS</shortName>
    </alternativeName>
    <alternativeName>
        <fullName evidence="1">Dethiobiotin synthase</fullName>
    </alternativeName>
</protein>
<comment type="catalytic activity">
    <reaction evidence="1">
        <text>(7R,8S)-7,8-diammoniononanoate + CO2 + ATP = (4R,5S)-dethiobiotin + ADP + phosphate + 3 H(+)</text>
        <dbReference type="Rhea" id="RHEA:15805"/>
        <dbReference type="ChEBI" id="CHEBI:15378"/>
        <dbReference type="ChEBI" id="CHEBI:16526"/>
        <dbReference type="ChEBI" id="CHEBI:30616"/>
        <dbReference type="ChEBI" id="CHEBI:43474"/>
        <dbReference type="ChEBI" id="CHEBI:149469"/>
        <dbReference type="ChEBI" id="CHEBI:149473"/>
        <dbReference type="ChEBI" id="CHEBI:456216"/>
        <dbReference type="EC" id="6.3.3.3"/>
    </reaction>
</comment>